<dbReference type="SMART" id="SM00382">
    <property type="entry name" value="AAA"/>
    <property type="match status" value="2"/>
</dbReference>
<dbReference type="InterPro" id="IPR003439">
    <property type="entry name" value="ABC_transporter-like_ATP-bd"/>
</dbReference>
<dbReference type="InterPro" id="IPR013283">
    <property type="entry name" value="RLI1"/>
</dbReference>
<dbReference type="FunFam" id="3.40.50.300:FF:000152">
    <property type="entry name" value="ATP-binding cassette, sub-family E, member 1"/>
    <property type="match status" value="1"/>
</dbReference>
<dbReference type="NCBIfam" id="NF009945">
    <property type="entry name" value="PRK13409.1"/>
    <property type="match status" value="1"/>
</dbReference>
<evidence type="ECO:0000259" key="4">
    <source>
        <dbReference type="PROSITE" id="PS51379"/>
    </source>
</evidence>
<sequence>MVRVAVVDREYCKPNKCNLECIRFCPVNKTKRKKAIELSPDGKHAVIYEDICIGCGICVKKCPFNAISIVNLPDELEKNVVHRYGENMFKLYNLPIPRLGNIMGIIGRNGSGKTTSIKILSGLLKPNLGQVGADLEWDNIIKRFRGTELQTYFAKLANNKIRPVVKIQYVELVKRRLKGRVGELLKKADERGIDREVVDKLAIKHVLDRKISELSGGELQKFLVAAVLVKEADAYFFDESCSYLDVKERLRVAQAIREFIDVSKKYVMVVEHDLMVLDYISDQVSIIYGEPGVYGIVSKPYGVRTGINHYLEGYLPAENMRIRREPIHFRIQVDIRVKPESEYPILKWTNIVKTYRTSGFKLFIEAGEAYPGEVLGIIGPNGIGKTTFIKLLGGVLEPDEGEVLVSVETISFKPQELSPKIFPEETVAANLRRASPNTLNPASWIYAELIRKLGLNKMLDRYVADLSGGELQKLAVAVALAKQADLYLLDEPSAYLDVEERLTVAKVIRRIIEEKRKTAMIVEHDLMLQNYVSDEVIVFYGKPGIEGYASKPMSNREGFNKLLKELGITVRRDPQSGRPRVNKPGSYLDRQQKSIGQYYMP</sequence>
<gene>
    <name evidence="5" type="ordered locus">Smar_0903</name>
</gene>
<proteinExistence type="predicted"/>
<dbReference type="GO" id="GO:0005524">
    <property type="term" value="F:ATP binding"/>
    <property type="evidence" value="ECO:0007669"/>
    <property type="project" value="UniProtKB-KW"/>
</dbReference>
<dbReference type="Pfam" id="PF04068">
    <property type="entry name" value="Fer4_RLI"/>
    <property type="match status" value="1"/>
</dbReference>
<dbReference type="GO" id="GO:0016491">
    <property type="term" value="F:oxidoreductase activity"/>
    <property type="evidence" value="ECO:0007669"/>
    <property type="project" value="UniProtKB-ARBA"/>
</dbReference>
<dbReference type="SUPFAM" id="SSF52540">
    <property type="entry name" value="P-loop containing nucleoside triphosphate hydrolases"/>
    <property type="match status" value="2"/>
</dbReference>
<feature type="domain" description="ABC transporter" evidence="3">
    <location>
        <begin position="70"/>
        <end position="313"/>
    </location>
</feature>
<dbReference type="STRING" id="399550.Smar_0903"/>
<dbReference type="PROSITE" id="PS51379">
    <property type="entry name" value="4FE4S_FER_2"/>
    <property type="match status" value="2"/>
</dbReference>
<dbReference type="InterPro" id="IPR017896">
    <property type="entry name" value="4Fe4S_Fe-S-bd"/>
</dbReference>
<dbReference type="GO" id="GO:0016887">
    <property type="term" value="F:ATP hydrolysis activity"/>
    <property type="evidence" value="ECO:0007669"/>
    <property type="project" value="InterPro"/>
</dbReference>
<dbReference type="Proteomes" id="UP000000254">
    <property type="component" value="Chromosome"/>
</dbReference>
<dbReference type="SUPFAM" id="SSF54862">
    <property type="entry name" value="4Fe-4S ferredoxins"/>
    <property type="match status" value="1"/>
</dbReference>
<dbReference type="InterPro" id="IPR007209">
    <property type="entry name" value="RNaseL-inhib-like_metal-bd_dom"/>
</dbReference>
<evidence type="ECO:0000313" key="5">
    <source>
        <dbReference type="EMBL" id="ABN70003.1"/>
    </source>
</evidence>
<dbReference type="HOGENOM" id="CLU_017344_4_1_2"/>
<reference evidence="6" key="1">
    <citation type="journal article" date="2009" name="BMC Genomics">
        <title>The complete genome sequence of Staphylothermus marinus reveals differences in sulfur metabolism among heterotrophic Crenarchaeota.</title>
        <authorList>
            <person name="Anderson I.J."/>
            <person name="Dharmarajan L."/>
            <person name="Rodriguez J."/>
            <person name="Hooper S."/>
            <person name="Porat I."/>
            <person name="Ulrich L.E."/>
            <person name="Elkins J.G."/>
            <person name="Mavromatis K."/>
            <person name="Sun H."/>
            <person name="Land M."/>
            <person name="Lapidus A."/>
            <person name="Lucas S."/>
            <person name="Barry K."/>
            <person name="Huber H."/>
            <person name="Zhulin I.B."/>
            <person name="Whitman W.B."/>
            <person name="Mukhopadhyay B."/>
            <person name="Woese C."/>
            <person name="Bristow J."/>
            <person name="Kyrpides N."/>
        </authorList>
    </citation>
    <scope>NUCLEOTIDE SEQUENCE [LARGE SCALE GENOMIC DNA]</scope>
    <source>
        <strain evidence="6">ATCC 43588 / DSM 3639 / JCM 9404 / F1</strain>
    </source>
</reference>
<keyword evidence="6" id="KW-1185">Reference proteome</keyword>
<dbReference type="PANTHER" id="PTHR19248">
    <property type="entry name" value="ATP-BINDING TRANSPORT PROTEIN-RELATED"/>
    <property type="match status" value="1"/>
</dbReference>
<dbReference type="InterPro" id="IPR017871">
    <property type="entry name" value="ABC_transporter-like_CS"/>
</dbReference>
<feature type="domain" description="ABC transporter" evidence="3">
    <location>
        <begin position="346"/>
        <end position="566"/>
    </location>
</feature>
<dbReference type="AlphaFoldDB" id="A3DMZ3"/>
<dbReference type="PROSITE" id="PS00198">
    <property type="entry name" value="4FE4S_FER_1"/>
    <property type="match status" value="1"/>
</dbReference>
<dbReference type="GeneID" id="4907735"/>
<keyword evidence="1" id="KW-0547">Nucleotide-binding</keyword>
<dbReference type="InterPro" id="IPR003593">
    <property type="entry name" value="AAA+_ATPase"/>
</dbReference>
<evidence type="ECO:0000313" key="6">
    <source>
        <dbReference type="Proteomes" id="UP000000254"/>
    </source>
</evidence>
<organism evidence="5 6">
    <name type="scientific">Staphylothermus marinus (strain ATCC 43588 / DSM 3639 / JCM 9404 / F1)</name>
    <dbReference type="NCBI Taxonomy" id="399550"/>
    <lineage>
        <taxon>Archaea</taxon>
        <taxon>Thermoproteota</taxon>
        <taxon>Thermoprotei</taxon>
        <taxon>Desulfurococcales</taxon>
        <taxon>Desulfurococcaceae</taxon>
        <taxon>Staphylothermus</taxon>
    </lineage>
</organism>
<protein>
    <submittedName>
        <fullName evidence="5">ABC transporter related</fullName>
    </submittedName>
</protein>
<dbReference type="Pfam" id="PF00005">
    <property type="entry name" value="ABC_tran"/>
    <property type="match status" value="2"/>
</dbReference>
<dbReference type="KEGG" id="smr:Smar_0903"/>
<dbReference type="Gene3D" id="3.40.50.300">
    <property type="entry name" value="P-loop containing nucleotide triphosphate hydrolases"/>
    <property type="match status" value="2"/>
</dbReference>
<dbReference type="PROSITE" id="PS00211">
    <property type="entry name" value="ABC_TRANSPORTER_1"/>
    <property type="match status" value="2"/>
</dbReference>
<name>A3DMZ3_STAMF</name>
<dbReference type="OrthoDB" id="30658at2157"/>
<dbReference type="EMBL" id="CP000575">
    <property type="protein sequence ID" value="ABN70003.1"/>
    <property type="molecule type" value="Genomic_DNA"/>
</dbReference>
<accession>A3DMZ3</accession>
<evidence type="ECO:0000256" key="1">
    <source>
        <dbReference type="ARBA" id="ARBA00022741"/>
    </source>
</evidence>
<evidence type="ECO:0000259" key="3">
    <source>
        <dbReference type="PROSITE" id="PS50893"/>
    </source>
</evidence>
<dbReference type="RefSeq" id="WP_011839194.1">
    <property type="nucleotide sequence ID" value="NC_009033.1"/>
</dbReference>
<feature type="domain" description="4Fe-4S ferredoxin-type" evidence="4">
    <location>
        <begin position="43"/>
        <end position="72"/>
    </location>
</feature>
<dbReference type="FunFam" id="3.40.50.300:FF:001546">
    <property type="entry name" value="RNase L inhibitor homolog"/>
    <property type="match status" value="1"/>
</dbReference>
<dbReference type="InterPro" id="IPR027417">
    <property type="entry name" value="P-loop_NTPase"/>
</dbReference>
<dbReference type="PRINTS" id="PR01868">
    <property type="entry name" value="ABCEFAMILY"/>
</dbReference>
<dbReference type="PROSITE" id="PS50893">
    <property type="entry name" value="ABC_TRANSPORTER_2"/>
    <property type="match status" value="2"/>
</dbReference>
<dbReference type="eggNOG" id="arCOG00187">
    <property type="taxonomic scope" value="Archaea"/>
</dbReference>
<evidence type="ECO:0000256" key="2">
    <source>
        <dbReference type="ARBA" id="ARBA00022840"/>
    </source>
</evidence>
<reference evidence="5 6" key="2">
    <citation type="journal article" date="2009" name="Stand. Genomic Sci.">
        <title>Complete genome sequence of Staphylothermus marinus Stetter and Fiala 1986 type strain F1.</title>
        <authorList>
            <person name="Anderson I.J."/>
            <person name="Sun H."/>
            <person name="Lapidus A."/>
            <person name="Copeland A."/>
            <person name="Glavina Del Rio T."/>
            <person name="Tice H."/>
            <person name="Dalin E."/>
            <person name="Lucas S."/>
            <person name="Barry K."/>
            <person name="Land M."/>
            <person name="Richardson P."/>
            <person name="Huber H."/>
            <person name="Kyrpides N.C."/>
        </authorList>
    </citation>
    <scope>NUCLEOTIDE SEQUENCE [LARGE SCALE GENOMIC DNA]</scope>
    <source>
        <strain evidence="6">ATCC 43588 / DSM 3639 / JCM 9404 / F1</strain>
    </source>
</reference>
<keyword evidence="2" id="KW-0067">ATP-binding</keyword>
<dbReference type="InterPro" id="IPR017900">
    <property type="entry name" value="4Fe4S_Fe_S_CS"/>
</dbReference>
<dbReference type="Pfam" id="PF00037">
    <property type="entry name" value="Fer4"/>
    <property type="match status" value="1"/>
</dbReference>
<feature type="domain" description="4Fe-4S ferredoxin-type" evidence="4">
    <location>
        <begin position="3"/>
        <end position="35"/>
    </location>
</feature>